<dbReference type="SMART" id="SM00220">
    <property type="entry name" value="S_TKc"/>
    <property type="match status" value="1"/>
</dbReference>
<gene>
    <name evidence="2" type="ORF">FWILDA_LOCUS9911</name>
</gene>
<dbReference type="InterPro" id="IPR011009">
    <property type="entry name" value="Kinase-like_dom_sf"/>
</dbReference>
<feature type="domain" description="Protein kinase" evidence="1">
    <location>
        <begin position="211"/>
        <end position="404"/>
    </location>
</feature>
<organism evidence="2 3">
    <name type="scientific">Funneliformis geosporum</name>
    <dbReference type="NCBI Taxonomy" id="1117311"/>
    <lineage>
        <taxon>Eukaryota</taxon>
        <taxon>Fungi</taxon>
        <taxon>Fungi incertae sedis</taxon>
        <taxon>Mucoromycota</taxon>
        <taxon>Glomeromycotina</taxon>
        <taxon>Glomeromycetes</taxon>
        <taxon>Glomerales</taxon>
        <taxon>Glomeraceae</taxon>
        <taxon>Funneliformis</taxon>
    </lineage>
</organism>
<dbReference type="AlphaFoldDB" id="A0A9W4SUG3"/>
<protein>
    <submittedName>
        <fullName evidence="2">2133_t:CDS:1</fullName>
    </submittedName>
</protein>
<dbReference type="Gene3D" id="1.10.510.10">
    <property type="entry name" value="Transferase(Phosphotransferase) domain 1"/>
    <property type="match status" value="1"/>
</dbReference>
<reference evidence="2" key="1">
    <citation type="submission" date="2022-08" db="EMBL/GenBank/DDBJ databases">
        <authorList>
            <person name="Kallberg Y."/>
            <person name="Tangrot J."/>
            <person name="Rosling A."/>
        </authorList>
    </citation>
    <scope>NUCLEOTIDE SEQUENCE</scope>
    <source>
        <strain evidence="2">Wild A</strain>
    </source>
</reference>
<dbReference type="GO" id="GO:0005524">
    <property type="term" value="F:ATP binding"/>
    <property type="evidence" value="ECO:0007669"/>
    <property type="project" value="InterPro"/>
</dbReference>
<proteinExistence type="predicted"/>
<dbReference type="InterPro" id="IPR000719">
    <property type="entry name" value="Prot_kinase_dom"/>
</dbReference>
<evidence type="ECO:0000313" key="3">
    <source>
        <dbReference type="Proteomes" id="UP001153678"/>
    </source>
</evidence>
<keyword evidence="3" id="KW-1185">Reference proteome</keyword>
<sequence>EAEEIFPTCNDNEIIDYLKRLLNPDMYNQKHVADLTRNVCNHLAQKLERFPTINELPDILASSLKVKLPIPQGRKGTDLIANFPDILCSNTEVNADELSVIIASALITMQSVFFTTSYGEDMMHYIIDTLIRAILGVFHNNDYSRKLSVGFFLCWLEDVLFLKGKEKASQNSFNAARNELTEKLGNLDPIYFGGVRYIFCYVAAGNKFQFYVIDKQKSLHALRQGLTLVIHRLKIIQMVVNIIRVMVTANVEKILPKNVLPLGEIRQKGSTEIIFMENFILSTRGFHWELGTEDDLRQAAEDILHGLHELHIKGYIHRDIRWENVLRVLDHSVNGNEIKISSSWDHKTLENGKYTKASDMYEFGKLLNARNLVESSTGRQFLKKLEEHHATRMSAIQALQHSWITRC</sequence>
<dbReference type="EMBL" id="CAMKVN010002436">
    <property type="protein sequence ID" value="CAI2181094.1"/>
    <property type="molecule type" value="Genomic_DNA"/>
</dbReference>
<evidence type="ECO:0000259" key="1">
    <source>
        <dbReference type="SMART" id="SM00220"/>
    </source>
</evidence>
<comment type="caution">
    <text evidence="2">The sequence shown here is derived from an EMBL/GenBank/DDBJ whole genome shotgun (WGS) entry which is preliminary data.</text>
</comment>
<evidence type="ECO:0000313" key="2">
    <source>
        <dbReference type="EMBL" id="CAI2181094.1"/>
    </source>
</evidence>
<dbReference type="GO" id="GO:0004672">
    <property type="term" value="F:protein kinase activity"/>
    <property type="evidence" value="ECO:0007669"/>
    <property type="project" value="InterPro"/>
</dbReference>
<dbReference type="SUPFAM" id="SSF56112">
    <property type="entry name" value="Protein kinase-like (PK-like)"/>
    <property type="match status" value="1"/>
</dbReference>
<name>A0A9W4SUG3_9GLOM</name>
<feature type="non-terminal residue" evidence="2">
    <location>
        <position position="407"/>
    </location>
</feature>
<accession>A0A9W4SUG3</accession>
<dbReference type="Proteomes" id="UP001153678">
    <property type="component" value="Unassembled WGS sequence"/>
</dbReference>
<dbReference type="OrthoDB" id="2438138at2759"/>